<evidence type="ECO:0000313" key="1">
    <source>
        <dbReference type="EMBL" id="GIE68709.1"/>
    </source>
</evidence>
<dbReference type="Proteomes" id="UP000624709">
    <property type="component" value="Unassembled WGS sequence"/>
</dbReference>
<protein>
    <submittedName>
        <fullName evidence="1">Uncharacterized protein</fullName>
    </submittedName>
</protein>
<proteinExistence type="predicted"/>
<keyword evidence="2" id="KW-1185">Reference proteome</keyword>
<comment type="caution">
    <text evidence="1">The sequence shown here is derived from an EMBL/GenBank/DDBJ whole genome shotgun (WGS) entry which is preliminary data.</text>
</comment>
<dbReference type="RefSeq" id="WP_203826991.1">
    <property type="nucleotide sequence ID" value="NZ_BAAATY010000022.1"/>
</dbReference>
<reference evidence="1 2" key="1">
    <citation type="submission" date="2021-01" db="EMBL/GenBank/DDBJ databases">
        <title>Whole genome shotgun sequence of Actinoplanes palleronii NBRC 14916.</title>
        <authorList>
            <person name="Komaki H."/>
            <person name="Tamura T."/>
        </authorList>
    </citation>
    <scope>NUCLEOTIDE SEQUENCE [LARGE SCALE GENOMIC DNA]</scope>
    <source>
        <strain evidence="1 2">NBRC 14916</strain>
    </source>
</reference>
<organism evidence="1 2">
    <name type="scientific">Actinoplanes palleronii</name>
    <dbReference type="NCBI Taxonomy" id="113570"/>
    <lineage>
        <taxon>Bacteria</taxon>
        <taxon>Bacillati</taxon>
        <taxon>Actinomycetota</taxon>
        <taxon>Actinomycetes</taxon>
        <taxon>Micromonosporales</taxon>
        <taxon>Micromonosporaceae</taxon>
        <taxon>Actinoplanes</taxon>
    </lineage>
</organism>
<dbReference type="EMBL" id="BOMS01000073">
    <property type="protein sequence ID" value="GIE68709.1"/>
    <property type="molecule type" value="Genomic_DNA"/>
</dbReference>
<gene>
    <name evidence="1" type="ORF">Apa02nite_048170</name>
</gene>
<evidence type="ECO:0000313" key="2">
    <source>
        <dbReference type="Proteomes" id="UP000624709"/>
    </source>
</evidence>
<sequence length="178" mass="20598">MGTIANDLNEIVVTVTSPDGRVQGRAESLQYLTLRFLHDSYEGYYRHRDAAVLAHQLGRAATLMSTAYQKARREVMSAHDFERSSVLQPPFHSRHREYNERGLKITAQGGSPDGEIRVTTTGLLDFDVRIRHDVLDRLGERPFLQLADQAVHHLRADYQRVHTELRRELYLKYQGRER</sequence>
<name>A0ABQ4BDG2_9ACTN</name>
<accession>A0ABQ4BDG2</accession>